<comment type="caution">
    <text evidence="6">The sequence shown here is derived from an EMBL/GenBank/DDBJ whole genome shotgun (WGS) entry which is preliminary data.</text>
</comment>
<keyword evidence="6" id="KW-0378">Hydrolase</keyword>
<protein>
    <recommendedName>
        <fullName evidence="2">DNA-3-methyladenine glycosylase II</fullName>
        <ecNumber evidence="2">3.2.2.21</ecNumber>
    </recommendedName>
</protein>
<keyword evidence="6" id="KW-0326">Glycosidase</keyword>
<proteinExistence type="predicted"/>
<reference evidence="6" key="1">
    <citation type="journal article" date="2014" name="Int. J. Syst. Evol. Microbiol.">
        <title>Complete genome sequence of Corynebacterium casei LMG S-19264T (=DSM 44701T), isolated from a smear-ripened cheese.</title>
        <authorList>
            <consortium name="US DOE Joint Genome Institute (JGI-PGF)"/>
            <person name="Walter F."/>
            <person name="Albersmeier A."/>
            <person name="Kalinowski J."/>
            <person name="Ruckert C."/>
        </authorList>
    </citation>
    <scope>NUCLEOTIDE SEQUENCE</scope>
    <source>
        <strain evidence="6">KCTC 42097</strain>
    </source>
</reference>
<dbReference type="GO" id="GO:0006307">
    <property type="term" value="P:DNA alkylation repair"/>
    <property type="evidence" value="ECO:0007669"/>
    <property type="project" value="TreeGrafter"/>
</dbReference>
<feature type="domain" description="HhH-GPD" evidence="5">
    <location>
        <begin position="46"/>
        <end position="196"/>
    </location>
</feature>
<name>A0A8J3GH27_9HYPH</name>
<evidence type="ECO:0000256" key="4">
    <source>
        <dbReference type="ARBA" id="ARBA00023204"/>
    </source>
</evidence>
<reference evidence="6" key="2">
    <citation type="submission" date="2020-09" db="EMBL/GenBank/DDBJ databases">
        <authorList>
            <person name="Sun Q."/>
            <person name="Kim S."/>
        </authorList>
    </citation>
    <scope>NUCLEOTIDE SEQUENCE</scope>
    <source>
        <strain evidence="6">KCTC 42097</strain>
    </source>
</reference>
<dbReference type="Proteomes" id="UP000641137">
    <property type="component" value="Unassembled WGS sequence"/>
</dbReference>
<dbReference type="GO" id="GO:0043916">
    <property type="term" value="F:DNA-7-methylguanine glycosylase activity"/>
    <property type="evidence" value="ECO:0007669"/>
    <property type="project" value="TreeGrafter"/>
</dbReference>
<keyword evidence="4" id="KW-0234">DNA repair</keyword>
<dbReference type="InterPro" id="IPR011257">
    <property type="entry name" value="DNA_glycosylase"/>
</dbReference>
<dbReference type="Gene3D" id="1.10.1670.40">
    <property type="match status" value="1"/>
</dbReference>
<dbReference type="SMART" id="SM00478">
    <property type="entry name" value="ENDO3c"/>
    <property type="match status" value="1"/>
</dbReference>
<evidence type="ECO:0000256" key="3">
    <source>
        <dbReference type="ARBA" id="ARBA00022763"/>
    </source>
</evidence>
<keyword evidence="3" id="KW-0227">DNA damage</keyword>
<dbReference type="AlphaFoldDB" id="A0A8J3GH27"/>
<dbReference type="EC" id="3.2.2.21" evidence="2"/>
<dbReference type="GO" id="GO:0032131">
    <property type="term" value="F:alkylated DNA binding"/>
    <property type="evidence" value="ECO:0007669"/>
    <property type="project" value="TreeGrafter"/>
</dbReference>
<comment type="catalytic activity">
    <reaction evidence="1">
        <text>Hydrolysis of alkylated DNA, releasing 3-methyladenine, 3-methylguanine, 7-methylguanine and 7-methyladenine.</text>
        <dbReference type="EC" id="3.2.2.21"/>
    </reaction>
</comment>
<dbReference type="PANTHER" id="PTHR43003:SF5">
    <property type="entry name" value="DNA-3-METHYLADENINE GLYCOSYLASE"/>
    <property type="match status" value="1"/>
</dbReference>
<evidence type="ECO:0000256" key="2">
    <source>
        <dbReference type="ARBA" id="ARBA00012000"/>
    </source>
</evidence>
<dbReference type="InterPro" id="IPR051912">
    <property type="entry name" value="Alkylbase_DNA_Glycosylase/TA"/>
</dbReference>
<dbReference type="PANTHER" id="PTHR43003">
    <property type="entry name" value="DNA-3-METHYLADENINE GLYCOSYLASE"/>
    <property type="match status" value="1"/>
</dbReference>
<dbReference type="SUPFAM" id="SSF48150">
    <property type="entry name" value="DNA-glycosylase"/>
    <property type="match status" value="1"/>
</dbReference>
<dbReference type="GO" id="GO:0008725">
    <property type="term" value="F:DNA-3-methyladenine glycosylase activity"/>
    <property type="evidence" value="ECO:0007669"/>
    <property type="project" value="TreeGrafter"/>
</dbReference>
<gene>
    <name evidence="6" type="ORF">GCM10010136_26730</name>
</gene>
<accession>A0A8J3GH27</accession>
<dbReference type="GO" id="GO:0006285">
    <property type="term" value="P:base-excision repair, AP site formation"/>
    <property type="evidence" value="ECO:0007669"/>
    <property type="project" value="TreeGrafter"/>
</dbReference>
<sequence length="212" mass="23119">MEQELTQTIDMLCQEDARLVSVREKAGHVSPRRISADFAGLCFVVTSQQVSLASAAAIFGRMQNLIDPLTPQVLLDAPALMIEAGQSRAKQRTLLALAQALVDGDLSLETLVLMDGDDAFKHLVAIKGIGPWTAQIFLMFGTGHPDFFPAGDVALQAAVGHAFGMEKRPSAMELAAIADRWQPNRSAAALLFWAYYREWKGRTVIPVLEPTK</sequence>
<dbReference type="GO" id="GO:0032993">
    <property type="term" value="C:protein-DNA complex"/>
    <property type="evidence" value="ECO:0007669"/>
    <property type="project" value="TreeGrafter"/>
</dbReference>
<dbReference type="EMBL" id="BMZO01000009">
    <property type="protein sequence ID" value="GHC76226.1"/>
    <property type="molecule type" value="Genomic_DNA"/>
</dbReference>
<dbReference type="CDD" id="cd00056">
    <property type="entry name" value="ENDO3c"/>
    <property type="match status" value="1"/>
</dbReference>
<evidence type="ECO:0000256" key="1">
    <source>
        <dbReference type="ARBA" id="ARBA00000086"/>
    </source>
</evidence>
<dbReference type="InterPro" id="IPR003265">
    <property type="entry name" value="HhH-GPD_domain"/>
</dbReference>
<evidence type="ECO:0000313" key="6">
    <source>
        <dbReference type="EMBL" id="GHC76226.1"/>
    </source>
</evidence>
<dbReference type="Gene3D" id="1.10.340.30">
    <property type="entry name" value="Hypothetical protein, domain 2"/>
    <property type="match status" value="1"/>
</dbReference>
<evidence type="ECO:0000259" key="5">
    <source>
        <dbReference type="SMART" id="SM00478"/>
    </source>
</evidence>
<organism evidence="6 7">
    <name type="scientific">Limoniibacter endophyticus</name>
    <dbReference type="NCBI Taxonomy" id="1565040"/>
    <lineage>
        <taxon>Bacteria</taxon>
        <taxon>Pseudomonadati</taxon>
        <taxon>Pseudomonadota</taxon>
        <taxon>Alphaproteobacteria</taxon>
        <taxon>Hyphomicrobiales</taxon>
        <taxon>Bartonellaceae</taxon>
        <taxon>Limoniibacter</taxon>
    </lineage>
</organism>
<dbReference type="Pfam" id="PF00730">
    <property type="entry name" value="HhH-GPD"/>
    <property type="match status" value="1"/>
</dbReference>
<dbReference type="GO" id="GO:0005737">
    <property type="term" value="C:cytoplasm"/>
    <property type="evidence" value="ECO:0007669"/>
    <property type="project" value="TreeGrafter"/>
</dbReference>
<evidence type="ECO:0000313" key="7">
    <source>
        <dbReference type="Proteomes" id="UP000641137"/>
    </source>
</evidence>
<keyword evidence="7" id="KW-1185">Reference proteome</keyword>